<evidence type="ECO:0000259" key="5">
    <source>
        <dbReference type="PROSITE" id="PS50011"/>
    </source>
</evidence>
<evidence type="ECO:0000259" key="4">
    <source>
        <dbReference type="PROSITE" id="PS50006"/>
    </source>
</evidence>
<dbReference type="SUPFAM" id="SSF49879">
    <property type="entry name" value="SMAD/FHA domain"/>
    <property type="match status" value="1"/>
</dbReference>
<keyword evidence="1" id="KW-0547">Nucleotide-binding</keyword>
<dbReference type="Gene3D" id="2.60.200.20">
    <property type="match status" value="1"/>
</dbReference>
<dbReference type="PROSITE" id="PS00108">
    <property type="entry name" value="PROTEIN_KINASE_ST"/>
    <property type="match status" value="1"/>
</dbReference>
<dbReference type="InterPro" id="IPR008984">
    <property type="entry name" value="SMAD_FHA_dom_sf"/>
</dbReference>
<dbReference type="GO" id="GO:0004672">
    <property type="term" value="F:protein kinase activity"/>
    <property type="evidence" value="ECO:0007669"/>
    <property type="project" value="InterPro"/>
</dbReference>
<reference evidence="6" key="1">
    <citation type="submission" date="2022-01" db="EMBL/GenBank/DDBJ databases">
        <authorList>
            <person name="King R."/>
        </authorList>
    </citation>
    <scope>NUCLEOTIDE SEQUENCE</scope>
</reference>
<feature type="compositionally biased region" description="Basic and acidic residues" evidence="3">
    <location>
        <begin position="466"/>
        <end position="476"/>
    </location>
</feature>
<name>A0A9N9QSP0_9CUCU</name>
<proteinExistence type="predicted"/>
<organism evidence="6 7">
    <name type="scientific">Ceutorhynchus assimilis</name>
    <name type="common">cabbage seed weevil</name>
    <dbReference type="NCBI Taxonomy" id="467358"/>
    <lineage>
        <taxon>Eukaryota</taxon>
        <taxon>Metazoa</taxon>
        <taxon>Ecdysozoa</taxon>
        <taxon>Arthropoda</taxon>
        <taxon>Hexapoda</taxon>
        <taxon>Insecta</taxon>
        <taxon>Pterygota</taxon>
        <taxon>Neoptera</taxon>
        <taxon>Endopterygota</taxon>
        <taxon>Coleoptera</taxon>
        <taxon>Polyphaga</taxon>
        <taxon>Cucujiformia</taxon>
        <taxon>Curculionidae</taxon>
        <taxon>Ceutorhynchinae</taxon>
        <taxon>Ceutorhynchus</taxon>
    </lineage>
</organism>
<feature type="region of interest" description="Disordered" evidence="3">
    <location>
        <begin position="460"/>
        <end position="481"/>
    </location>
</feature>
<feature type="region of interest" description="Disordered" evidence="3">
    <location>
        <begin position="1"/>
        <end position="24"/>
    </location>
</feature>
<keyword evidence="2" id="KW-0067">ATP-binding</keyword>
<feature type="domain" description="FHA" evidence="4">
    <location>
        <begin position="53"/>
        <end position="111"/>
    </location>
</feature>
<dbReference type="Gene3D" id="1.10.510.10">
    <property type="entry name" value="Transferase(Phosphotransferase) domain 1"/>
    <property type="match status" value="1"/>
</dbReference>
<dbReference type="PANTHER" id="PTHR24347">
    <property type="entry name" value="SERINE/THREONINE-PROTEIN KINASE"/>
    <property type="match status" value="1"/>
</dbReference>
<evidence type="ECO:0000313" key="6">
    <source>
        <dbReference type="EMBL" id="CAG9774097.1"/>
    </source>
</evidence>
<evidence type="ECO:0000256" key="2">
    <source>
        <dbReference type="ARBA" id="ARBA00022840"/>
    </source>
</evidence>
<keyword evidence="7" id="KW-1185">Reference proteome</keyword>
<dbReference type="OrthoDB" id="40902at2759"/>
<dbReference type="PROSITE" id="PS50006">
    <property type="entry name" value="FHA_DOMAIN"/>
    <property type="match status" value="1"/>
</dbReference>
<dbReference type="GO" id="GO:0005524">
    <property type="term" value="F:ATP binding"/>
    <property type="evidence" value="ECO:0007669"/>
    <property type="project" value="UniProtKB-KW"/>
</dbReference>
<feature type="domain" description="Protein kinase" evidence="5">
    <location>
        <begin position="156"/>
        <end position="419"/>
    </location>
</feature>
<dbReference type="InterPro" id="IPR011009">
    <property type="entry name" value="Kinase-like_dom_sf"/>
</dbReference>
<evidence type="ECO:0000256" key="1">
    <source>
        <dbReference type="ARBA" id="ARBA00022741"/>
    </source>
</evidence>
<dbReference type="Proteomes" id="UP001152799">
    <property type="component" value="Chromosome 9"/>
</dbReference>
<dbReference type="SMART" id="SM00220">
    <property type="entry name" value="S_TKc"/>
    <property type="match status" value="1"/>
</dbReference>
<dbReference type="SMART" id="SM00240">
    <property type="entry name" value="FHA"/>
    <property type="match status" value="1"/>
</dbReference>
<evidence type="ECO:0000256" key="3">
    <source>
        <dbReference type="SAM" id="MobiDB-lite"/>
    </source>
</evidence>
<dbReference type="SUPFAM" id="SSF56112">
    <property type="entry name" value="Protein kinase-like (PK-like)"/>
    <property type="match status" value="1"/>
</dbReference>
<dbReference type="InterPro" id="IPR000719">
    <property type="entry name" value="Prot_kinase_dom"/>
</dbReference>
<dbReference type="InterPro" id="IPR000253">
    <property type="entry name" value="FHA_dom"/>
</dbReference>
<dbReference type="Pfam" id="PF00069">
    <property type="entry name" value="Pkinase"/>
    <property type="match status" value="1"/>
</dbReference>
<protein>
    <submittedName>
        <fullName evidence="6">Uncharacterized protein</fullName>
    </submittedName>
</protein>
<sequence>MSEDDELPNTLTPPTQNSSHSQQDNVNLVNEIPWGRLITCIKCLHSIDLIQSVTFGRGSACDVIVPAKDCPPGLLPNISKKHFTIERNLKDNLVYVTDFSKNGTYINGEIIGTNKKKILIDKDEIAVSTPHQIIYKFLSHGNEKPDFLPSDLLSKYANVRRLGRGSCGEVMLVKDRSTLKEYAIKKIILCDNNSSQMYKINHPSKVDNEVTILGNLDHPLIIGMLDIHSVDKEVYLILEYMAGGELTSRIHRSPMSLDTAKFYFVQILLATNYLHSLNVIHRDLKPENILLLDEREETLLKITDFGLSKFAEGSVMTKCGTYRFAAPEVINPKQRKYSKEADIWSLGVILYFMISQDFPFQGKNESELTKNILKGNYGFHRPIWQDEDMVPVKDLLTKILVLNPKNRFGISQIVDHDWIKYDHGVKHRVSQLLEQQGLENPMAAFSLEPEPKKFRFSNSQIVRSHSSSDDSDHDHTLTNSSELSCTPTLCFLEQVQ</sequence>
<dbReference type="Pfam" id="PF00498">
    <property type="entry name" value="FHA"/>
    <property type="match status" value="1"/>
</dbReference>
<accession>A0A9N9QSP0</accession>
<dbReference type="AlphaFoldDB" id="A0A9N9QSP0"/>
<dbReference type="EMBL" id="OU892285">
    <property type="protein sequence ID" value="CAG9774097.1"/>
    <property type="molecule type" value="Genomic_DNA"/>
</dbReference>
<dbReference type="InterPro" id="IPR008271">
    <property type="entry name" value="Ser/Thr_kinase_AS"/>
</dbReference>
<dbReference type="FunFam" id="1.10.510.10:FF:000571">
    <property type="entry name" value="Maternal embryonic leucine zipper kinase"/>
    <property type="match status" value="1"/>
</dbReference>
<dbReference type="PROSITE" id="PS50011">
    <property type="entry name" value="PROTEIN_KINASE_DOM"/>
    <property type="match status" value="1"/>
</dbReference>
<gene>
    <name evidence="6" type="ORF">CEUTPL_LOCUS14479</name>
</gene>
<feature type="compositionally biased region" description="Polar residues" evidence="3">
    <location>
        <begin position="9"/>
        <end position="24"/>
    </location>
</feature>
<evidence type="ECO:0000313" key="7">
    <source>
        <dbReference type="Proteomes" id="UP001152799"/>
    </source>
</evidence>